<dbReference type="Proteomes" id="UP000053766">
    <property type="component" value="Unassembled WGS sequence"/>
</dbReference>
<keyword evidence="4" id="KW-1185">Reference proteome</keyword>
<evidence type="ECO:0000313" key="4">
    <source>
        <dbReference type="Proteomes" id="UP000053766"/>
    </source>
</evidence>
<reference evidence="4" key="2">
    <citation type="journal article" date="2016" name="Sci. Rep.">
        <title>Dictyocaulus viviparus genome, variome and transcriptome elucidate lungworm biology and support future intervention.</title>
        <authorList>
            <person name="McNulty S.N."/>
            <person name="Strube C."/>
            <person name="Rosa B.A."/>
            <person name="Martin J.C."/>
            <person name="Tyagi R."/>
            <person name="Choi Y.J."/>
            <person name="Wang Q."/>
            <person name="Hallsworth Pepin K."/>
            <person name="Zhang X."/>
            <person name="Ozersky P."/>
            <person name="Wilson R.K."/>
            <person name="Sternberg P.W."/>
            <person name="Gasser R.B."/>
            <person name="Mitreva M."/>
        </authorList>
    </citation>
    <scope>NUCLEOTIDE SEQUENCE [LARGE SCALE GENOMIC DNA]</scope>
    <source>
        <strain evidence="4">HannoverDv2000</strain>
    </source>
</reference>
<sequence length="315" mass="37774">MEIKGLKNALEKLFEQNSQIELLERVKSELTAENVRLRDESIELKSKIDEITRKMSLKEDEMKETLNSHTDELLQQISRGDVEQYKLEYEEFWKKEVRERDDIILNLLSQVDDVESCKHKEVQKLTADLDFTRGLPMQVRIKHLLCTAMEKQIEWFSKEENYRKTLQSSTTSFMERIVELERVCEEKTDIIEELRNRRRPKTVERHLKINDTEEIQLNDNLKDSASSCLDQKEKSTNKLERKPSDLKKTMESSNPDELNLLRKKIQKKNDQLNNLRRRYRQLFWQVDMSLSQLEEQHRRTTENFQQTIFNKHGDI</sequence>
<evidence type="ECO:0000313" key="3">
    <source>
        <dbReference type="EMBL" id="KJH50557.1"/>
    </source>
</evidence>
<protein>
    <submittedName>
        <fullName evidence="3">Uncharacterized protein</fullName>
    </submittedName>
</protein>
<feature type="region of interest" description="Disordered" evidence="2">
    <location>
        <begin position="227"/>
        <end position="255"/>
    </location>
</feature>
<dbReference type="AlphaFoldDB" id="A0A0D8Y302"/>
<dbReference type="OrthoDB" id="5860291at2759"/>
<proteinExistence type="predicted"/>
<keyword evidence="1" id="KW-0175">Coiled coil</keyword>
<name>A0A0D8Y302_DICVI</name>
<feature type="coiled-coil region" evidence="1">
    <location>
        <begin position="258"/>
        <end position="285"/>
    </location>
</feature>
<evidence type="ECO:0000256" key="1">
    <source>
        <dbReference type="SAM" id="Coils"/>
    </source>
</evidence>
<feature type="coiled-coil region" evidence="1">
    <location>
        <begin position="3"/>
        <end position="68"/>
    </location>
</feature>
<feature type="compositionally biased region" description="Basic and acidic residues" evidence="2">
    <location>
        <begin position="230"/>
        <end position="250"/>
    </location>
</feature>
<gene>
    <name evidence="3" type="ORF">DICVIV_03323</name>
</gene>
<dbReference type="STRING" id="29172.A0A0D8Y302"/>
<dbReference type="EMBL" id="KN716203">
    <property type="protein sequence ID" value="KJH50557.1"/>
    <property type="molecule type" value="Genomic_DNA"/>
</dbReference>
<organism evidence="3 4">
    <name type="scientific">Dictyocaulus viviparus</name>
    <name type="common">Bovine lungworm</name>
    <dbReference type="NCBI Taxonomy" id="29172"/>
    <lineage>
        <taxon>Eukaryota</taxon>
        <taxon>Metazoa</taxon>
        <taxon>Ecdysozoa</taxon>
        <taxon>Nematoda</taxon>
        <taxon>Chromadorea</taxon>
        <taxon>Rhabditida</taxon>
        <taxon>Rhabditina</taxon>
        <taxon>Rhabditomorpha</taxon>
        <taxon>Strongyloidea</taxon>
        <taxon>Metastrongylidae</taxon>
        <taxon>Dictyocaulus</taxon>
    </lineage>
</organism>
<accession>A0A0D8Y302</accession>
<reference evidence="3 4" key="1">
    <citation type="submission" date="2013-11" db="EMBL/GenBank/DDBJ databases">
        <title>Draft genome of the bovine lungworm Dictyocaulus viviparus.</title>
        <authorList>
            <person name="Mitreva M."/>
        </authorList>
    </citation>
    <scope>NUCLEOTIDE SEQUENCE [LARGE SCALE GENOMIC DNA]</scope>
    <source>
        <strain evidence="3 4">HannoverDv2000</strain>
    </source>
</reference>
<evidence type="ECO:0000256" key="2">
    <source>
        <dbReference type="SAM" id="MobiDB-lite"/>
    </source>
</evidence>